<keyword evidence="1" id="KW-1133">Transmembrane helix</keyword>
<dbReference type="Pfam" id="PF04977">
    <property type="entry name" value="DivIC"/>
    <property type="match status" value="1"/>
</dbReference>
<dbReference type="AlphaFoldDB" id="A0A940IDK3"/>
<accession>A0A940IDK3</accession>
<protein>
    <submittedName>
        <fullName evidence="2">Septum formation initiator family protein</fullName>
    </submittedName>
</protein>
<dbReference type="Proteomes" id="UP000712007">
    <property type="component" value="Unassembled WGS sequence"/>
</dbReference>
<gene>
    <name evidence="2" type="ORF">IAC51_01715</name>
</gene>
<reference evidence="2" key="1">
    <citation type="submission" date="2020-10" db="EMBL/GenBank/DDBJ databases">
        <authorList>
            <person name="Gilroy R."/>
        </authorList>
    </citation>
    <scope>NUCLEOTIDE SEQUENCE</scope>
    <source>
        <strain evidence="2">3924</strain>
    </source>
</reference>
<sequence length="103" mass="12651">MKRLKDILVRLKNSRLNNKYIIVFVLFVVFIAFFDDSSLYKRWKVKRQTAKIERETEYYRERMAQDSARIEALGNNVENLERFAREKYYMKKADEDVFIIREK</sequence>
<evidence type="ECO:0000256" key="1">
    <source>
        <dbReference type="SAM" id="Phobius"/>
    </source>
</evidence>
<evidence type="ECO:0000313" key="2">
    <source>
        <dbReference type="EMBL" id="MBO8439348.1"/>
    </source>
</evidence>
<evidence type="ECO:0000313" key="3">
    <source>
        <dbReference type="Proteomes" id="UP000712007"/>
    </source>
</evidence>
<comment type="caution">
    <text evidence="2">The sequence shown here is derived from an EMBL/GenBank/DDBJ whole genome shotgun (WGS) entry which is preliminary data.</text>
</comment>
<feature type="transmembrane region" description="Helical" evidence="1">
    <location>
        <begin position="20"/>
        <end position="40"/>
    </location>
</feature>
<dbReference type="InterPro" id="IPR007060">
    <property type="entry name" value="FtsL/DivIC"/>
</dbReference>
<reference evidence="2" key="2">
    <citation type="journal article" date="2021" name="PeerJ">
        <title>Extensive microbial diversity within the chicken gut microbiome revealed by metagenomics and culture.</title>
        <authorList>
            <person name="Gilroy R."/>
            <person name="Ravi A."/>
            <person name="Getino M."/>
            <person name="Pursley I."/>
            <person name="Horton D.L."/>
            <person name="Alikhan N.F."/>
            <person name="Baker D."/>
            <person name="Gharbi K."/>
            <person name="Hall N."/>
            <person name="Watson M."/>
            <person name="Adriaenssens E.M."/>
            <person name="Foster-Nyarko E."/>
            <person name="Jarju S."/>
            <person name="Secka A."/>
            <person name="Antonio M."/>
            <person name="Oren A."/>
            <person name="Chaudhuri R.R."/>
            <person name="La Ragione R."/>
            <person name="Hildebrand F."/>
            <person name="Pallen M.J."/>
        </authorList>
    </citation>
    <scope>NUCLEOTIDE SEQUENCE</scope>
    <source>
        <strain evidence="2">3924</strain>
    </source>
</reference>
<keyword evidence="1" id="KW-0812">Transmembrane</keyword>
<name>A0A940IDK3_9BACT</name>
<proteinExistence type="predicted"/>
<organism evidence="2 3">
    <name type="scientific">Candidatus Aphodosoma intestinipullorum</name>
    <dbReference type="NCBI Taxonomy" id="2840674"/>
    <lineage>
        <taxon>Bacteria</taxon>
        <taxon>Pseudomonadati</taxon>
        <taxon>Bacteroidota</taxon>
        <taxon>Bacteroidia</taxon>
        <taxon>Bacteroidales</taxon>
        <taxon>Candidatus Aphodosoma</taxon>
    </lineage>
</organism>
<dbReference type="EMBL" id="JADIMV010000031">
    <property type="protein sequence ID" value="MBO8439348.1"/>
    <property type="molecule type" value="Genomic_DNA"/>
</dbReference>
<keyword evidence="1" id="KW-0472">Membrane</keyword>